<name>A0ABU7G3M9_9ALTE</name>
<accession>A0ABU7G3M9</accession>
<gene>
    <name evidence="2" type="ORF">SNR37_003430</name>
</gene>
<proteinExistence type="predicted"/>
<dbReference type="EMBL" id="JAYDYW010000006">
    <property type="protein sequence ID" value="MEE1674002.1"/>
    <property type="molecule type" value="Genomic_DNA"/>
</dbReference>
<sequence length="347" mass="39509">MSDKSLSSVKRFFRWVDLHHGVLGFIATVVTVIVTVGVAYKSIQTSADLFSEELKAQKEAAQVANVANYVSAISEALLMFKEADDEALDRFVVSRSELLLESLSTSTLLAQVIQFISDNDFAKLFDTTRYFQEKKFLSLAGKDLSYIKLNDITFTTTSLYCVNLTGSYLSRTTFDFPDFSYVNMENLNFNETKLNGARVYWSNLKDVSIELSGKEENLPLTFSQTSFIFSNLQGLRLGKSNTQSKSLDPDKLNKQQQKDLEVLAEMLFNTKSLYGSLLDSDLKQLMLDLNPKKYEELVSLEYFLKVDSVPDASLEASRKTYSTEATLVAHQEAWRQRWQDKIDRWCK</sequence>
<keyword evidence="1" id="KW-1133">Transmembrane helix</keyword>
<comment type="caution">
    <text evidence="2">The sequence shown here is derived from an EMBL/GenBank/DDBJ whole genome shotgun (WGS) entry which is preliminary data.</text>
</comment>
<keyword evidence="1" id="KW-0472">Membrane</keyword>
<feature type="transmembrane region" description="Helical" evidence="1">
    <location>
        <begin position="21"/>
        <end position="40"/>
    </location>
</feature>
<evidence type="ECO:0000256" key="1">
    <source>
        <dbReference type="SAM" id="Phobius"/>
    </source>
</evidence>
<dbReference type="Proteomes" id="UP001310248">
    <property type="component" value="Unassembled WGS sequence"/>
</dbReference>
<evidence type="ECO:0000313" key="3">
    <source>
        <dbReference type="Proteomes" id="UP001310248"/>
    </source>
</evidence>
<reference evidence="3" key="1">
    <citation type="submission" date="2023-07" db="EMBL/GenBank/DDBJ databases">
        <title>Draft genome sequence of Agarivorans aestuarii strain ZMCS4, a CAZymes producing bacteria isolated from the marine brown algae Clodostephus spongiosus.</title>
        <authorList>
            <person name="Lorente B."/>
            <person name="Cabral C."/>
            <person name="Frias J."/>
            <person name="Faria J."/>
            <person name="Toubarro D."/>
        </authorList>
    </citation>
    <scope>NUCLEOTIDE SEQUENCE [LARGE SCALE GENOMIC DNA]</scope>
    <source>
        <strain evidence="3">ZMCS4</strain>
    </source>
</reference>
<dbReference type="Gene3D" id="2.160.20.80">
    <property type="entry name" value="E3 ubiquitin-protein ligase SopA"/>
    <property type="match status" value="1"/>
</dbReference>
<protein>
    <submittedName>
        <fullName evidence="2">Pentapeptide repeat-containing protein</fullName>
    </submittedName>
</protein>
<keyword evidence="1" id="KW-0812">Transmembrane</keyword>
<evidence type="ECO:0000313" key="2">
    <source>
        <dbReference type="EMBL" id="MEE1674002.1"/>
    </source>
</evidence>
<organism evidence="2 3">
    <name type="scientific">Agarivorans aestuarii</name>
    <dbReference type="NCBI Taxonomy" id="1563703"/>
    <lineage>
        <taxon>Bacteria</taxon>
        <taxon>Pseudomonadati</taxon>
        <taxon>Pseudomonadota</taxon>
        <taxon>Gammaproteobacteria</taxon>
        <taxon>Alteromonadales</taxon>
        <taxon>Alteromonadaceae</taxon>
        <taxon>Agarivorans</taxon>
    </lineage>
</organism>
<keyword evidence="3" id="KW-1185">Reference proteome</keyword>
<dbReference type="SUPFAM" id="SSF141571">
    <property type="entry name" value="Pentapeptide repeat-like"/>
    <property type="match status" value="1"/>
</dbReference>
<dbReference type="RefSeq" id="WP_329775216.1">
    <property type="nucleotide sequence ID" value="NZ_JAYDYW010000006.1"/>
</dbReference>